<name>A0A5C2SFL1_9APHY</name>
<keyword evidence="3" id="KW-1185">Reference proteome</keyword>
<dbReference type="OrthoDB" id="2757430at2759"/>
<evidence type="ECO:0000313" key="2">
    <source>
        <dbReference type="EMBL" id="RPD62563.1"/>
    </source>
</evidence>
<feature type="domain" description="BTB" evidence="1">
    <location>
        <begin position="27"/>
        <end position="135"/>
    </location>
</feature>
<accession>A0A5C2SFL1</accession>
<evidence type="ECO:0000313" key="3">
    <source>
        <dbReference type="Proteomes" id="UP000313359"/>
    </source>
</evidence>
<proteinExistence type="predicted"/>
<reference evidence="2" key="1">
    <citation type="journal article" date="2018" name="Genome Biol. Evol.">
        <title>Genomics and development of Lentinus tigrinus, a white-rot wood-decaying mushroom with dimorphic fruiting bodies.</title>
        <authorList>
            <person name="Wu B."/>
            <person name="Xu Z."/>
            <person name="Knudson A."/>
            <person name="Carlson A."/>
            <person name="Chen N."/>
            <person name="Kovaka S."/>
            <person name="LaButti K."/>
            <person name="Lipzen A."/>
            <person name="Pennachio C."/>
            <person name="Riley R."/>
            <person name="Schakwitz W."/>
            <person name="Umezawa K."/>
            <person name="Ohm R.A."/>
            <person name="Grigoriev I.V."/>
            <person name="Nagy L.G."/>
            <person name="Gibbons J."/>
            <person name="Hibbett D."/>
        </authorList>
    </citation>
    <scope>NUCLEOTIDE SEQUENCE [LARGE SCALE GENOMIC DNA]</scope>
    <source>
        <strain evidence="2">ALCF2SS1-6</strain>
    </source>
</reference>
<dbReference type="InterPro" id="IPR000210">
    <property type="entry name" value="BTB/POZ_dom"/>
</dbReference>
<dbReference type="EMBL" id="ML122258">
    <property type="protein sequence ID" value="RPD62563.1"/>
    <property type="molecule type" value="Genomic_DNA"/>
</dbReference>
<dbReference type="AlphaFoldDB" id="A0A5C2SFL1"/>
<dbReference type="Proteomes" id="UP000313359">
    <property type="component" value="Unassembled WGS sequence"/>
</dbReference>
<organism evidence="2 3">
    <name type="scientific">Lentinus tigrinus ALCF2SS1-6</name>
    <dbReference type="NCBI Taxonomy" id="1328759"/>
    <lineage>
        <taxon>Eukaryota</taxon>
        <taxon>Fungi</taxon>
        <taxon>Dikarya</taxon>
        <taxon>Basidiomycota</taxon>
        <taxon>Agaricomycotina</taxon>
        <taxon>Agaricomycetes</taxon>
        <taxon>Polyporales</taxon>
        <taxon>Polyporaceae</taxon>
        <taxon>Lentinus</taxon>
    </lineage>
</organism>
<protein>
    <recommendedName>
        <fullName evidence="1">BTB domain-containing protein</fullName>
    </recommendedName>
</protein>
<gene>
    <name evidence="2" type="ORF">L227DRAFT_599438</name>
</gene>
<sequence length="344" mass="38650">MSPTTTDEEHPGPGTLVKDQELWLEDGNIVIVANGSHAFRVLKSLLSRVSPVLKDIFEKEKCKPDRIVEGCPSIPFYDSPTDVRHFLRTVILGGPGSLRQASLPFATLASIIRIAHKYEATALLKDASSRLESFLIPRPGHWLEQAALPWEARWDMGQQQCGISFEPSDAVSAVNLALPSMLDMPLMLPLAFYLCSLADNALILRHGVEREDEPDVRDVLGDADYTRCFLAIPKLSQQCHASVGRILYAAMSEAFAGCRLNRTCKDRLREMFVYHARDEGPCLVHDLFVRLDRRTSPPAAFVQYKDTLCQPCLDRLLALSEEECAKMRQKLPEFFHLDVEGWQS</sequence>
<dbReference type="SMART" id="SM00225">
    <property type="entry name" value="BTB"/>
    <property type="match status" value="1"/>
</dbReference>
<evidence type="ECO:0000259" key="1">
    <source>
        <dbReference type="SMART" id="SM00225"/>
    </source>
</evidence>
<dbReference type="STRING" id="1328759.A0A5C2SFL1"/>